<dbReference type="AlphaFoldDB" id="A0A645B1I1"/>
<sequence>MNGKHCHEFKLEPEKLGRLVTGLEASYADGYGVNLAEGANLPRRREILSVLDKIEALLFPGFEVEARYRLETISYSTGELLQQIYLELTDLCVRSFCYMCEKRNPPDRENCRIAEKSEKAVMALLEALPELREIAKSDVDAAYAGDPAARSKAEIIIGYPAIKAIEVQRVAHVLYRNEVPFIPRMMTEYAHSLTGIDIHPGAQLGRGFFIDHGTGVVIGETAVIGDHVRLYQGVTLGALSFPKDSCGMLVKGLRRHPTIEDSVIIYANATVLGDVTIGANSVLGGNVWITESLPPGTKVAVAPSEHKIKYRSPGA</sequence>
<dbReference type="CDD" id="cd03354">
    <property type="entry name" value="LbH_SAT"/>
    <property type="match status" value="1"/>
</dbReference>
<evidence type="ECO:0000256" key="5">
    <source>
        <dbReference type="ARBA" id="ARBA00023315"/>
    </source>
</evidence>
<reference evidence="6" key="1">
    <citation type="submission" date="2019-08" db="EMBL/GenBank/DDBJ databases">
        <authorList>
            <person name="Kucharzyk K."/>
            <person name="Murdoch R.W."/>
            <person name="Higgins S."/>
            <person name="Loffler F."/>
        </authorList>
    </citation>
    <scope>NUCLEOTIDE SEQUENCE</scope>
</reference>
<dbReference type="GO" id="GO:0009001">
    <property type="term" value="F:serine O-acetyltransferase activity"/>
    <property type="evidence" value="ECO:0007669"/>
    <property type="project" value="UniProtKB-EC"/>
</dbReference>
<dbReference type="PANTHER" id="PTHR42811">
    <property type="entry name" value="SERINE ACETYLTRANSFERASE"/>
    <property type="match status" value="1"/>
</dbReference>
<dbReference type="EMBL" id="VSSQ01017020">
    <property type="protein sequence ID" value="MPM58908.1"/>
    <property type="molecule type" value="Genomic_DNA"/>
</dbReference>
<dbReference type="InterPro" id="IPR045304">
    <property type="entry name" value="LbH_SAT"/>
</dbReference>
<proteinExistence type="inferred from homology"/>
<evidence type="ECO:0000256" key="4">
    <source>
        <dbReference type="ARBA" id="ARBA00022679"/>
    </source>
</evidence>
<comment type="similarity">
    <text evidence="1">Belongs to the transferase hexapeptide repeat family.</text>
</comment>
<dbReference type="NCBIfam" id="NF041874">
    <property type="entry name" value="EPS_EpsC"/>
    <property type="match status" value="1"/>
</dbReference>
<evidence type="ECO:0000256" key="2">
    <source>
        <dbReference type="ARBA" id="ARBA00013266"/>
    </source>
</evidence>
<accession>A0A645B1I1</accession>
<dbReference type="InterPro" id="IPR001451">
    <property type="entry name" value="Hexapep"/>
</dbReference>
<dbReference type="SUPFAM" id="SSF51161">
    <property type="entry name" value="Trimeric LpxA-like enzymes"/>
    <property type="match status" value="1"/>
</dbReference>
<keyword evidence="3" id="KW-0028">Amino-acid biosynthesis</keyword>
<dbReference type="GO" id="GO:0008652">
    <property type="term" value="P:amino acid biosynthetic process"/>
    <property type="evidence" value="ECO:0007669"/>
    <property type="project" value="UniProtKB-KW"/>
</dbReference>
<evidence type="ECO:0000256" key="1">
    <source>
        <dbReference type="ARBA" id="ARBA00007274"/>
    </source>
</evidence>
<evidence type="ECO:0000256" key="3">
    <source>
        <dbReference type="ARBA" id="ARBA00022605"/>
    </source>
</evidence>
<keyword evidence="5 6" id="KW-0012">Acyltransferase</keyword>
<name>A0A645B1I1_9ZZZZ</name>
<keyword evidence="4 6" id="KW-0808">Transferase</keyword>
<organism evidence="6">
    <name type="scientific">bioreactor metagenome</name>
    <dbReference type="NCBI Taxonomy" id="1076179"/>
    <lineage>
        <taxon>unclassified sequences</taxon>
        <taxon>metagenomes</taxon>
        <taxon>ecological metagenomes</taxon>
    </lineage>
</organism>
<gene>
    <name evidence="6" type="primary">lpxD_32</name>
    <name evidence="6" type="ORF">SDC9_105741</name>
</gene>
<dbReference type="Pfam" id="PF00132">
    <property type="entry name" value="Hexapep"/>
    <property type="match status" value="1"/>
</dbReference>
<dbReference type="Gene3D" id="1.10.3130.10">
    <property type="entry name" value="serine acetyltransferase, domain 1"/>
    <property type="match status" value="1"/>
</dbReference>
<comment type="caution">
    <text evidence="6">The sequence shown here is derived from an EMBL/GenBank/DDBJ whole genome shotgun (WGS) entry which is preliminary data.</text>
</comment>
<protein>
    <recommendedName>
        <fullName evidence="2">serine O-acetyltransferase</fullName>
        <ecNumber evidence="2">2.3.1.30</ecNumber>
    </recommendedName>
</protein>
<evidence type="ECO:0000313" key="6">
    <source>
        <dbReference type="EMBL" id="MPM58908.1"/>
    </source>
</evidence>
<dbReference type="EC" id="2.3.1.30" evidence="2"/>
<dbReference type="Gene3D" id="2.160.10.10">
    <property type="entry name" value="Hexapeptide repeat proteins"/>
    <property type="match status" value="1"/>
</dbReference>
<dbReference type="InterPro" id="IPR042122">
    <property type="entry name" value="Ser_AcTrfase_N_sf"/>
</dbReference>
<dbReference type="InterPro" id="IPR011004">
    <property type="entry name" value="Trimer_LpxA-like_sf"/>
</dbReference>
<dbReference type="InterPro" id="IPR053376">
    <property type="entry name" value="Serine_acetyltransferase"/>
</dbReference>